<dbReference type="KEGG" id="fer:FNB15_03760"/>
<evidence type="ECO:0000313" key="7">
    <source>
        <dbReference type="Proteomes" id="UP000317496"/>
    </source>
</evidence>
<accession>A0A516GY33</accession>
<protein>
    <submittedName>
        <fullName evidence="6">1-acyl-sn-glycerol-3-phosphate acyltransferase</fullName>
    </submittedName>
</protein>
<dbReference type="OrthoDB" id="5290997at2"/>
<dbReference type="RefSeq" id="WP_144067422.1">
    <property type="nucleotide sequence ID" value="NZ_CP041636.1"/>
</dbReference>
<proteinExistence type="predicted"/>
<keyword evidence="2 6" id="KW-0808">Transferase</keyword>
<organism evidence="6 7">
    <name type="scientific">Ferrovibrio terrae</name>
    <dbReference type="NCBI Taxonomy" id="2594003"/>
    <lineage>
        <taxon>Bacteria</taxon>
        <taxon>Pseudomonadati</taxon>
        <taxon>Pseudomonadota</taxon>
        <taxon>Alphaproteobacteria</taxon>
        <taxon>Rhodospirillales</taxon>
        <taxon>Rhodospirillaceae</taxon>
        <taxon>Ferrovibrio</taxon>
    </lineage>
</organism>
<evidence type="ECO:0000259" key="5">
    <source>
        <dbReference type="SMART" id="SM00563"/>
    </source>
</evidence>
<feature type="domain" description="Phospholipid/glycerol acyltransferase" evidence="5">
    <location>
        <begin position="72"/>
        <end position="186"/>
    </location>
</feature>
<keyword evidence="7" id="KW-1185">Reference proteome</keyword>
<dbReference type="PANTHER" id="PTHR10434">
    <property type="entry name" value="1-ACYL-SN-GLYCEROL-3-PHOSPHATE ACYLTRANSFERASE"/>
    <property type="match status" value="1"/>
</dbReference>
<dbReference type="InterPro" id="IPR002123">
    <property type="entry name" value="Plipid/glycerol_acylTrfase"/>
</dbReference>
<dbReference type="GO" id="GO:0006654">
    <property type="term" value="P:phosphatidic acid biosynthetic process"/>
    <property type="evidence" value="ECO:0007669"/>
    <property type="project" value="TreeGrafter"/>
</dbReference>
<evidence type="ECO:0000313" key="6">
    <source>
        <dbReference type="EMBL" id="QDO96441.1"/>
    </source>
</evidence>
<gene>
    <name evidence="6" type="ORF">FNB15_03760</name>
</gene>
<dbReference type="SMART" id="SM00563">
    <property type="entry name" value="PlsC"/>
    <property type="match status" value="1"/>
</dbReference>
<dbReference type="GO" id="GO:0003841">
    <property type="term" value="F:1-acylglycerol-3-phosphate O-acyltransferase activity"/>
    <property type="evidence" value="ECO:0007669"/>
    <property type="project" value="TreeGrafter"/>
</dbReference>
<dbReference type="AlphaFoldDB" id="A0A516GY33"/>
<name>A0A516GY33_9PROT</name>
<keyword evidence="4" id="KW-0472">Membrane</keyword>
<comment type="pathway">
    <text evidence="1">Lipid metabolism.</text>
</comment>
<dbReference type="EMBL" id="CP041636">
    <property type="protein sequence ID" value="QDO96441.1"/>
    <property type="molecule type" value="Genomic_DNA"/>
</dbReference>
<evidence type="ECO:0000256" key="1">
    <source>
        <dbReference type="ARBA" id="ARBA00005189"/>
    </source>
</evidence>
<dbReference type="SUPFAM" id="SSF69593">
    <property type="entry name" value="Glycerol-3-phosphate (1)-acyltransferase"/>
    <property type="match status" value="1"/>
</dbReference>
<evidence type="ECO:0000256" key="3">
    <source>
        <dbReference type="ARBA" id="ARBA00023315"/>
    </source>
</evidence>
<sequence length="242" mass="26532">MLLLRSLLFQVAFLSWSTLVALYGLIPLALGNRQHLFTIGAVWSDSINFLLRVICNIHVRIEGTEHIPQGAAMVAAKHQSLWDTAIVLRLFRGPAIVMKQELLSIPVYGALCRAQGMIAVDREGGAKALKQMLKDARTAAADGRKILIFPQGTRTLPGESAPYQPGVVALYRDLKLPVVPVTLNSGFFWPKRGVLRKPGTIVLRFLPPIPAGLDRDTFMAELETRIESANAALEAETRATLS</sequence>
<dbReference type="PANTHER" id="PTHR10434:SF40">
    <property type="entry name" value="1-ACYL-SN-GLYCEROL-3-PHOSPHATE ACYLTRANSFERASE"/>
    <property type="match status" value="1"/>
</dbReference>
<dbReference type="CDD" id="cd07989">
    <property type="entry name" value="LPLAT_AGPAT-like"/>
    <property type="match status" value="1"/>
</dbReference>
<keyword evidence="4" id="KW-0812">Transmembrane</keyword>
<keyword evidence="3 6" id="KW-0012">Acyltransferase</keyword>
<keyword evidence="4" id="KW-1133">Transmembrane helix</keyword>
<evidence type="ECO:0000256" key="2">
    <source>
        <dbReference type="ARBA" id="ARBA00022679"/>
    </source>
</evidence>
<reference evidence="6 7" key="1">
    <citation type="submission" date="2019-07" db="EMBL/GenBank/DDBJ databases">
        <title>Genome sequencing for Ferrovibrio sp. K5.</title>
        <authorList>
            <person name="Park S.-J."/>
        </authorList>
    </citation>
    <scope>NUCLEOTIDE SEQUENCE [LARGE SCALE GENOMIC DNA]</scope>
    <source>
        <strain evidence="6 7">K5</strain>
    </source>
</reference>
<dbReference type="Pfam" id="PF01553">
    <property type="entry name" value="Acyltransferase"/>
    <property type="match status" value="1"/>
</dbReference>
<dbReference type="Proteomes" id="UP000317496">
    <property type="component" value="Chromosome"/>
</dbReference>
<evidence type="ECO:0000256" key="4">
    <source>
        <dbReference type="SAM" id="Phobius"/>
    </source>
</evidence>
<feature type="transmembrane region" description="Helical" evidence="4">
    <location>
        <begin position="7"/>
        <end position="30"/>
    </location>
</feature>